<evidence type="ECO:0000313" key="2">
    <source>
        <dbReference type="EMBL" id="GBP54937.1"/>
    </source>
</evidence>
<feature type="region of interest" description="Disordered" evidence="1">
    <location>
        <begin position="1"/>
        <end position="35"/>
    </location>
</feature>
<feature type="compositionally biased region" description="Basic and acidic residues" evidence="1">
    <location>
        <begin position="19"/>
        <end position="35"/>
    </location>
</feature>
<proteinExistence type="predicted"/>
<protein>
    <submittedName>
        <fullName evidence="2">Uncharacterized protein</fullName>
    </submittedName>
</protein>
<dbReference type="Proteomes" id="UP000299102">
    <property type="component" value="Unassembled WGS sequence"/>
</dbReference>
<organism evidence="2 3">
    <name type="scientific">Eumeta variegata</name>
    <name type="common">Bagworm moth</name>
    <name type="synonym">Eumeta japonica</name>
    <dbReference type="NCBI Taxonomy" id="151549"/>
    <lineage>
        <taxon>Eukaryota</taxon>
        <taxon>Metazoa</taxon>
        <taxon>Ecdysozoa</taxon>
        <taxon>Arthropoda</taxon>
        <taxon>Hexapoda</taxon>
        <taxon>Insecta</taxon>
        <taxon>Pterygota</taxon>
        <taxon>Neoptera</taxon>
        <taxon>Endopterygota</taxon>
        <taxon>Lepidoptera</taxon>
        <taxon>Glossata</taxon>
        <taxon>Ditrysia</taxon>
        <taxon>Tineoidea</taxon>
        <taxon>Psychidae</taxon>
        <taxon>Oiketicinae</taxon>
        <taxon>Eumeta</taxon>
    </lineage>
</organism>
<keyword evidence="3" id="KW-1185">Reference proteome</keyword>
<sequence>MFGYGGVADESDGTGAGRSWRESEPSKRITPRDSAEWPSLKYSFSQTLAAPSPPELSLAAERRRRVLREILRYKLATKYRKEGKIDGITLPREKNNELRIGRGTGPLLGVGVGSVKVELAGKILKKFPFFMGS</sequence>
<reference evidence="2 3" key="1">
    <citation type="journal article" date="2019" name="Commun. Biol.">
        <title>The bagworm genome reveals a unique fibroin gene that provides high tensile strength.</title>
        <authorList>
            <person name="Kono N."/>
            <person name="Nakamura H."/>
            <person name="Ohtoshi R."/>
            <person name="Tomita M."/>
            <person name="Numata K."/>
            <person name="Arakawa K."/>
        </authorList>
    </citation>
    <scope>NUCLEOTIDE SEQUENCE [LARGE SCALE GENOMIC DNA]</scope>
</reference>
<evidence type="ECO:0000256" key="1">
    <source>
        <dbReference type="SAM" id="MobiDB-lite"/>
    </source>
</evidence>
<gene>
    <name evidence="2" type="ORF">EVAR_29779_1</name>
</gene>
<comment type="caution">
    <text evidence="2">The sequence shown here is derived from an EMBL/GenBank/DDBJ whole genome shotgun (WGS) entry which is preliminary data.</text>
</comment>
<dbReference type="AlphaFoldDB" id="A0A4C1WXU8"/>
<dbReference type="EMBL" id="BGZK01000657">
    <property type="protein sequence ID" value="GBP54937.1"/>
    <property type="molecule type" value="Genomic_DNA"/>
</dbReference>
<name>A0A4C1WXU8_EUMVA</name>
<evidence type="ECO:0000313" key="3">
    <source>
        <dbReference type="Proteomes" id="UP000299102"/>
    </source>
</evidence>
<accession>A0A4C1WXU8</accession>